<dbReference type="EMBL" id="PVLF01000002">
    <property type="protein sequence ID" value="PRH83450.1"/>
    <property type="molecule type" value="Genomic_DNA"/>
</dbReference>
<organism evidence="2 3">
    <name type="scientific">Arenimonas caeni</name>
    <dbReference type="NCBI Taxonomy" id="2058085"/>
    <lineage>
        <taxon>Bacteria</taxon>
        <taxon>Pseudomonadati</taxon>
        <taxon>Pseudomonadota</taxon>
        <taxon>Gammaproteobacteria</taxon>
        <taxon>Lysobacterales</taxon>
        <taxon>Lysobacteraceae</taxon>
        <taxon>Arenimonas</taxon>
    </lineage>
</organism>
<accession>A0A2P6MBU2</accession>
<feature type="chain" id="PRO_5015178258" description="Tetratricopeptide repeat protein" evidence="1">
    <location>
        <begin position="23"/>
        <end position="172"/>
    </location>
</feature>
<comment type="caution">
    <text evidence="2">The sequence shown here is derived from an EMBL/GenBank/DDBJ whole genome shotgun (WGS) entry which is preliminary data.</text>
</comment>
<sequence length="172" mass="18441">MKLRTTLVLALTALLAACATHPAPQARPAARAKADTDALVAKVRAAGAQGVELEVQPLRDPQVEDLRHEAEALEAARKFKSASEVLDLALAIVPGDPGLLQWQAELALQRRAWERAEALAIESFERGPKLGGLCRRNWATIGHARTQRGAVTAAEVAFRQGDSCTVAPPVRM</sequence>
<keyword evidence="3" id="KW-1185">Reference proteome</keyword>
<evidence type="ECO:0008006" key="4">
    <source>
        <dbReference type="Google" id="ProtNLM"/>
    </source>
</evidence>
<proteinExistence type="predicted"/>
<dbReference type="PROSITE" id="PS51257">
    <property type="entry name" value="PROKAR_LIPOPROTEIN"/>
    <property type="match status" value="1"/>
</dbReference>
<dbReference type="Gene3D" id="1.25.40.10">
    <property type="entry name" value="Tetratricopeptide repeat domain"/>
    <property type="match status" value="1"/>
</dbReference>
<evidence type="ECO:0000313" key="2">
    <source>
        <dbReference type="EMBL" id="PRH83450.1"/>
    </source>
</evidence>
<name>A0A2P6MBU2_9GAMM</name>
<dbReference type="SUPFAM" id="SSF48452">
    <property type="entry name" value="TPR-like"/>
    <property type="match status" value="1"/>
</dbReference>
<evidence type="ECO:0000313" key="3">
    <source>
        <dbReference type="Proteomes" id="UP000241736"/>
    </source>
</evidence>
<dbReference type="AlphaFoldDB" id="A0A2P6MBU2"/>
<evidence type="ECO:0000256" key="1">
    <source>
        <dbReference type="SAM" id="SignalP"/>
    </source>
</evidence>
<keyword evidence="1" id="KW-0732">Signal</keyword>
<reference evidence="2 3" key="1">
    <citation type="submission" date="2018-03" db="EMBL/GenBank/DDBJ databases">
        <title>Arenimonas caeni sp. nov., isolated from activated sludge.</title>
        <authorList>
            <person name="Liu H."/>
        </authorList>
    </citation>
    <scope>NUCLEOTIDE SEQUENCE [LARGE SCALE GENOMIC DNA]</scope>
    <source>
        <strain evidence="3">z29</strain>
    </source>
</reference>
<gene>
    <name evidence="2" type="ORF">C6N40_02025</name>
</gene>
<dbReference type="InterPro" id="IPR011990">
    <property type="entry name" value="TPR-like_helical_dom_sf"/>
</dbReference>
<feature type="signal peptide" evidence="1">
    <location>
        <begin position="1"/>
        <end position="22"/>
    </location>
</feature>
<protein>
    <recommendedName>
        <fullName evidence="4">Tetratricopeptide repeat protein</fullName>
    </recommendedName>
</protein>
<dbReference type="RefSeq" id="WP_106989329.1">
    <property type="nucleotide sequence ID" value="NZ_JAVEVW010000033.1"/>
</dbReference>
<dbReference type="Proteomes" id="UP000241736">
    <property type="component" value="Unassembled WGS sequence"/>
</dbReference>
<dbReference type="OrthoDB" id="5957580at2"/>